<name>A0A1H9CKR5_9GAMM</name>
<keyword evidence="2" id="KW-1185">Reference proteome</keyword>
<sequence length="58" mass="6577">MSLCDCEWLDATASPARKSSGVAVVRSPISSGFYKQQLTRYELQTILKTLKYIIMYTI</sequence>
<accession>A0A1H9CKR5</accession>
<gene>
    <name evidence="1" type="ORF">SAMN03080615_00034</name>
</gene>
<proteinExistence type="predicted"/>
<protein>
    <submittedName>
        <fullName evidence="1">Uncharacterized protein</fullName>
    </submittedName>
</protein>
<evidence type="ECO:0000313" key="1">
    <source>
        <dbReference type="EMBL" id="SEQ01816.1"/>
    </source>
</evidence>
<evidence type="ECO:0000313" key="2">
    <source>
        <dbReference type="Proteomes" id="UP000198749"/>
    </source>
</evidence>
<reference evidence="2" key="1">
    <citation type="submission" date="2016-10" db="EMBL/GenBank/DDBJ databases">
        <authorList>
            <person name="Varghese N."/>
            <person name="Submissions S."/>
        </authorList>
    </citation>
    <scope>NUCLEOTIDE SEQUENCE [LARGE SCALE GENOMIC DNA]</scope>
    <source>
        <strain evidence="2">DSM 18887</strain>
    </source>
</reference>
<organism evidence="1 2">
    <name type="scientific">Amphritea atlantica</name>
    <dbReference type="NCBI Taxonomy" id="355243"/>
    <lineage>
        <taxon>Bacteria</taxon>
        <taxon>Pseudomonadati</taxon>
        <taxon>Pseudomonadota</taxon>
        <taxon>Gammaproteobacteria</taxon>
        <taxon>Oceanospirillales</taxon>
        <taxon>Oceanospirillaceae</taxon>
        <taxon>Amphritea</taxon>
    </lineage>
</organism>
<dbReference type="EMBL" id="FOGB01000001">
    <property type="protein sequence ID" value="SEQ01816.1"/>
    <property type="molecule type" value="Genomic_DNA"/>
</dbReference>
<dbReference type="Proteomes" id="UP000198749">
    <property type="component" value="Unassembled WGS sequence"/>
</dbReference>
<dbReference type="AlphaFoldDB" id="A0A1H9CKR5"/>
<dbReference type="STRING" id="355243.SAMN03080615_00034"/>